<evidence type="ECO:0000259" key="2">
    <source>
        <dbReference type="PROSITE" id="PS51819"/>
    </source>
</evidence>
<keyword evidence="3" id="KW-0223">Dioxygenase</keyword>
<organism evidence="3 4">
    <name type="scientific">Thermosporothrix hazakensis</name>
    <dbReference type="NCBI Taxonomy" id="644383"/>
    <lineage>
        <taxon>Bacteria</taxon>
        <taxon>Bacillati</taxon>
        <taxon>Chloroflexota</taxon>
        <taxon>Ktedonobacteria</taxon>
        <taxon>Ktedonobacterales</taxon>
        <taxon>Thermosporotrichaceae</taxon>
        <taxon>Thermosporothrix</taxon>
    </lineage>
</organism>
<gene>
    <name evidence="3" type="ORF">EI42_03032</name>
</gene>
<evidence type="ECO:0000256" key="1">
    <source>
        <dbReference type="ARBA" id="ARBA00022723"/>
    </source>
</evidence>
<dbReference type="Proteomes" id="UP000248806">
    <property type="component" value="Unassembled WGS sequence"/>
</dbReference>
<dbReference type="GO" id="GO:0046491">
    <property type="term" value="P:L-methylmalonyl-CoA metabolic process"/>
    <property type="evidence" value="ECO:0007669"/>
    <property type="project" value="TreeGrafter"/>
</dbReference>
<comment type="caution">
    <text evidence="3">The sequence shown here is derived from an EMBL/GenBank/DDBJ whole genome shotgun (WGS) entry which is preliminary data.</text>
</comment>
<dbReference type="SUPFAM" id="SSF54593">
    <property type="entry name" value="Glyoxalase/Bleomycin resistance protein/Dihydroxybiphenyl dioxygenase"/>
    <property type="match status" value="1"/>
</dbReference>
<accession>A0A326U5U0</accession>
<dbReference type="InterPro" id="IPR029068">
    <property type="entry name" value="Glyas_Bleomycin-R_OHBP_Dase"/>
</dbReference>
<reference evidence="3 4" key="1">
    <citation type="submission" date="2018-06" db="EMBL/GenBank/DDBJ databases">
        <title>Genomic Encyclopedia of Archaeal and Bacterial Type Strains, Phase II (KMG-II): from individual species to whole genera.</title>
        <authorList>
            <person name="Goeker M."/>
        </authorList>
    </citation>
    <scope>NUCLEOTIDE SEQUENCE [LARGE SCALE GENOMIC DNA]</scope>
    <source>
        <strain evidence="3 4">ATCC BAA-1881</strain>
    </source>
</reference>
<dbReference type="GO" id="GO:0046872">
    <property type="term" value="F:metal ion binding"/>
    <property type="evidence" value="ECO:0007669"/>
    <property type="project" value="UniProtKB-KW"/>
</dbReference>
<dbReference type="GO" id="GO:0004493">
    <property type="term" value="F:methylmalonyl-CoA epimerase activity"/>
    <property type="evidence" value="ECO:0007669"/>
    <property type="project" value="TreeGrafter"/>
</dbReference>
<dbReference type="AlphaFoldDB" id="A0A326U5U0"/>
<sequence length="123" mass="13957">MFQIEALDHIGLIVQNVQYSVEWYSSVLGMHPCQACSLSGEKQQSIRVTSGSASIVLFPPSARNKVMPFYGHIAMRLLRTDFERAKEHLQSKRVPFNIVSYPSYDSIYLKDPDGYQIELSTAK</sequence>
<proteinExistence type="predicted"/>
<dbReference type="InterPro" id="IPR037523">
    <property type="entry name" value="VOC_core"/>
</dbReference>
<evidence type="ECO:0000313" key="4">
    <source>
        <dbReference type="Proteomes" id="UP000248806"/>
    </source>
</evidence>
<feature type="domain" description="VOC" evidence="2">
    <location>
        <begin position="6"/>
        <end position="122"/>
    </location>
</feature>
<dbReference type="Gene3D" id="3.10.180.10">
    <property type="entry name" value="2,3-Dihydroxybiphenyl 1,2-Dioxygenase, domain 1"/>
    <property type="match status" value="1"/>
</dbReference>
<dbReference type="InterPro" id="IPR004360">
    <property type="entry name" value="Glyas_Fos-R_dOase_dom"/>
</dbReference>
<dbReference type="GO" id="GO:0051213">
    <property type="term" value="F:dioxygenase activity"/>
    <property type="evidence" value="ECO:0007669"/>
    <property type="project" value="UniProtKB-KW"/>
</dbReference>
<protein>
    <submittedName>
        <fullName evidence="3">Glyoxalase/bleomycin resistance protein/dioxygenase superfamily protein</fullName>
    </submittedName>
</protein>
<keyword evidence="1" id="KW-0479">Metal-binding</keyword>
<dbReference type="PANTHER" id="PTHR43048:SF3">
    <property type="entry name" value="METHYLMALONYL-COA EPIMERASE, MITOCHONDRIAL"/>
    <property type="match status" value="1"/>
</dbReference>
<dbReference type="PROSITE" id="PS51819">
    <property type="entry name" value="VOC"/>
    <property type="match status" value="1"/>
</dbReference>
<dbReference type="EMBL" id="QKUF01000009">
    <property type="protein sequence ID" value="PZW29310.1"/>
    <property type="molecule type" value="Genomic_DNA"/>
</dbReference>
<evidence type="ECO:0000313" key="3">
    <source>
        <dbReference type="EMBL" id="PZW29310.1"/>
    </source>
</evidence>
<keyword evidence="3" id="KW-0560">Oxidoreductase</keyword>
<name>A0A326U5U0_THEHA</name>
<dbReference type="InterPro" id="IPR051785">
    <property type="entry name" value="MMCE/EMCE_epimerase"/>
</dbReference>
<dbReference type="PANTHER" id="PTHR43048">
    <property type="entry name" value="METHYLMALONYL-COA EPIMERASE"/>
    <property type="match status" value="1"/>
</dbReference>
<dbReference type="RefSeq" id="WP_170142640.1">
    <property type="nucleotide sequence ID" value="NZ_BIFX01000001.1"/>
</dbReference>
<dbReference type="Pfam" id="PF00903">
    <property type="entry name" value="Glyoxalase"/>
    <property type="match status" value="1"/>
</dbReference>
<keyword evidence="4" id="KW-1185">Reference proteome</keyword>